<evidence type="ECO:0000313" key="11">
    <source>
        <dbReference type="RefSeq" id="XP_013386067.1"/>
    </source>
</evidence>
<comment type="similarity">
    <text evidence="2">Belongs to the galactose-3-O-sulfotransferase family.</text>
</comment>
<keyword evidence="4" id="KW-0812">Transmembrane</keyword>
<dbReference type="Proteomes" id="UP000085678">
    <property type="component" value="Unplaced"/>
</dbReference>
<dbReference type="OrthoDB" id="514299at2759"/>
<dbReference type="AlphaFoldDB" id="A0A1S3HJ79"/>
<gene>
    <name evidence="11" type="primary">LOC106155679</name>
</gene>
<evidence type="ECO:0000256" key="7">
    <source>
        <dbReference type="ARBA" id="ARBA00023034"/>
    </source>
</evidence>
<dbReference type="InterPro" id="IPR027417">
    <property type="entry name" value="P-loop_NTPase"/>
</dbReference>
<dbReference type="Gene3D" id="3.40.50.300">
    <property type="entry name" value="P-loop containing nucleotide triphosphate hydrolases"/>
    <property type="match status" value="1"/>
</dbReference>
<organism evidence="10 11">
    <name type="scientific">Lingula anatina</name>
    <name type="common">Brachiopod</name>
    <name type="synonym">Lingula unguis</name>
    <dbReference type="NCBI Taxonomy" id="7574"/>
    <lineage>
        <taxon>Eukaryota</taxon>
        <taxon>Metazoa</taxon>
        <taxon>Spiralia</taxon>
        <taxon>Lophotrochozoa</taxon>
        <taxon>Brachiopoda</taxon>
        <taxon>Linguliformea</taxon>
        <taxon>Lingulata</taxon>
        <taxon>Lingulida</taxon>
        <taxon>Linguloidea</taxon>
        <taxon>Lingulidae</taxon>
        <taxon>Lingula</taxon>
    </lineage>
</organism>
<dbReference type="PANTHER" id="PTHR14647:SF87">
    <property type="entry name" value="PUTATIVE-RELATED"/>
    <property type="match status" value="1"/>
</dbReference>
<dbReference type="GO" id="GO:0001733">
    <property type="term" value="F:galactosylceramide sulfotransferase activity"/>
    <property type="evidence" value="ECO:0007669"/>
    <property type="project" value="InterPro"/>
</dbReference>
<evidence type="ECO:0000256" key="8">
    <source>
        <dbReference type="ARBA" id="ARBA00023136"/>
    </source>
</evidence>
<keyword evidence="3" id="KW-0808">Transferase</keyword>
<evidence type="ECO:0000256" key="6">
    <source>
        <dbReference type="ARBA" id="ARBA00022989"/>
    </source>
</evidence>
<dbReference type="GeneID" id="106155679"/>
<dbReference type="KEGG" id="lak:106155679"/>
<dbReference type="InParanoid" id="A0A1S3HJ79"/>
<keyword evidence="10" id="KW-1185">Reference proteome</keyword>
<evidence type="ECO:0000256" key="4">
    <source>
        <dbReference type="ARBA" id="ARBA00022692"/>
    </source>
</evidence>
<proteinExistence type="inferred from homology"/>
<comment type="subcellular location">
    <subcellularLocation>
        <location evidence="1">Golgi apparatus membrane</location>
        <topology evidence="1">Single-pass type II membrane protein</topology>
    </subcellularLocation>
</comment>
<keyword evidence="9" id="KW-0325">Glycoprotein</keyword>
<name>A0A1S3HJ79_LINAN</name>
<evidence type="ECO:0000313" key="10">
    <source>
        <dbReference type="Proteomes" id="UP000085678"/>
    </source>
</evidence>
<accession>A0A1S3HJ79</accession>
<keyword evidence="8" id="KW-0472">Membrane</keyword>
<evidence type="ECO:0000256" key="5">
    <source>
        <dbReference type="ARBA" id="ARBA00022968"/>
    </source>
</evidence>
<evidence type="ECO:0000256" key="9">
    <source>
        <dbReference type="ARBA" id="ARBA00023180"/>
    </source>
</evidence>
<keyword evidence="6" id="KW-1133">Transmembrane helix</keyword>
<dbReference type="RefSeq" id="XP_013386067.1">
    <property type="nucleotide sequence ID" value="XM_013530613.1"/>
</dbReference>
<dbReference type="PANTHER" id="PTHR14647">
    <property type="entry name" value="GALACTOSE-3-O-SULFOTRANSFERASE"/>
    <property type="match status" value="1"/>
</dbReference>
<reference evidence="11" key="1">
    <citation type="submission" date="2025-08" db="UniProtKB">
        <authorList>
            <consortium name="RefSeq"/>
        </authorList>
    </citation>
    <scope>IDENTIFICATION</scope>
    <source>
        <tissue evidence="11">Gonads</tissue>
    </source>
</reference>
<dbReference type="GO" id="GO:0000139">
    <property type="term" value="C:Golgi membrane"/>
    <property type="evidence" value="ECO:0007669"/>
    <property type="project" value="UniProtKB-SubCell"/>
</dbReference>
<dbReference type="Pfam" id="PF06990">
    <property type="entry name" value="Gal-3-0_sulfotr"/>
    <property type="match status" value="1"/>
</dbReference>
<sequence>MWPNITQGRYSNPRPFPLRYKEPTNITTCKPQRHVVYLKVAKCFSTTSYSIMKHAAFKYRLNILKPKAKDHFYPEDPLRPRRITKEDAVYKPGKTYDMIVDHMVFDYDVVSSMMPSDSFYVGAVREPFSQFKSAYNAFSLWNKFHVPIDEFLRAPQTHWNRHVRVKDLTAFARNSMMFEFGFPEERDDLRNNETAIQHYVDYLDSKFDFVIVTEYFDESLIYLRRLLCWKMEYVLYLPLHVKQYMFDPKVVANSSFQLQHKKWSKADYYLYHHFLSKFKATLNQQGQDFFEELRVFRQALGMIRICGNLRRVRIEGKGALGLLYTSDTNIKCI</sequence>
<dbReference type="STRING" id="7574.A0A1S3HJ79"/>
<evidence type="ECO:0000256" key="1">
    <source>
        <dbReference type="ARBA" id="ARBA00004323"/>
    </source>
</evidence>
<evidence type="ECO:0000256" key="3">
    <source>
        <dbReference type="ARBA" id="ARBA00022679"/>
    </source>
</evidence>
<protein>
    <submittedName>
        <fullName evidence="11">Galactosylceramide sulfotransferase-like</fullName>
    </submittedName>
</protein>
<keyword evidence="7" id="KW-0333">Golgi apparatus</keyword>
<evidence type="ECO:0000256" key="2">
    <source>
        <dbReference type="ARBA" id="ARBA00008124"/>
    </source>
</evidence>
<keyword evidence="5" id="KW-0735">Signal-anchor</keyword>
<dbReference type="GO" id="GO:0009247">
    <property type="term" value="P:glycolipid biosynthetic process"/>
    <property type="evidence" value="ECO:0007669"/>
    <property type="project" value="InterPro"/>
</dbReference>
<dbReference type="InterPro" id="IPR009729">
    <property type="entry name" value="Gal-3-0_sulfotransfrase"/>
</dbReference>